<evidence type="ECO:0000259" key="2">
    <source>
        <dbReference type="Pfam" id="PF04993"/>
    </source>
</evidence>
<evidence type="ECO:0000256" key="1">
    <source>
        <dbReference type="SAM" id="Phobius"/>
    </source>
</evidence>
<dbReference type="PANTHER" id="PTHR36121:SF1">
    <property type="entry name" value="PROTEIN SXY"/>
    <property type="match status" value="1"/>
</dbReference>
<sequence>MAKQRDDFVDLIVDNLQLFCPATAKRMFGGYGIFCGDLMFALIIAGELYVKVDDENRNLFEEKGLEKFSYLRQGKTCYLSYYTVPEEVIDDLDTLSYWAGLGYEAALRANN</sequence>
<evidence type="ECO:0000313" key="4">
    <source>
        <dbReference type="Proteomes" id="UP000027341"/>
    </source>
</evidence>
<dbReference type="Proteomes" id="UP000027341">
    <property type="component" value="Unassembled WGS sequence"/>
</dbReference>
<dbReference type="PANTHER" id="PTHR36121">
    <property type="entry name" value="PROTEIN SXY"/>
    <property type="match status" value="1"/>
</dbReference>
<feature type="transmembrane region" description="Helical" evidence="1">
    <location>
        <begin position="28"/>
        <end position="50"/>
    </location>
</feature>
<dbReference type="Gene3D" id="3.30.1460.30">
    <property type="entry name" value="YgaC/TfoX-N like chaperone"/>
    <property type="match status" value="1"/>
</dbReference>
<evidence type="ECO:0000313" key="3">
    <source>
        <dbReference type="EMBL" id="KDN95282.1"/>
    </source>
</evidence>
<protein>
    <submittedName>
        <fullName evidence="3">Transcriptional regulator</fullName>
    </submittedName>
</protein>
<keyword evidence="4" id="KW-1185">Reference proteome</keyword>
<proteinExistence type="predicted"/>
<dbReference type="InterPro" id="IPR047525">
    <property type="entry name" value="TfoX-like"/>
</dbReference>
<keyword evidence="1" id="KW-0812">Transmembrane</keyword>
<dbReference type="AlphaFoldDB" id="A0A066ZP62"/>
<dbReference type="RefSeq" id="WP_029909237.1">
    <property type="nucleotide sequence ID" value="NZ_AP020335.1"/>
</dbReference>
<dbReference type="InterPro" id="IPR007076">
    <property type="entry name" value="TfoX_N"/>
</dbReference>
<name>A0A066ZP62_HYDMR</name>
<accession>A0A066ZP62</accession>
<reference evidence="3 4" key="1">
    <citation type="submission" date="2014-04" db="EMBL/GenBank/DDBJ databases">
        <title>Draft genome sequence of Hydrogenovibrio marinus MH-110, a model organism for aerobic H2 metabolism.</title>
        <authorList>
            <person name="Cha H.J."/>
            <person name="Jo B.H."/>
            <person name="Hwang B.H."/>
        </authorList>
    </citation>
    <scope>NUCLEOTIDE SEQUENCE [LARGE SCALE GENOMIC DNA]</scope>
    <source>
        <strain evidence="3 4">MH-110</strain>
    </source>
</reference>
<dbReference type="SUPFAM" id="SSF159894">
    <property type="entry name" value="YgaC/TfoX-N like"/>
    <property type="match status" value="1"/>
</dbReference>
<dbReference type="STRING" id="28885.EI16_02965"/>
<organism evidence="3 4">
    <name type="scientific">Hydrogenovibrio marinus</name>
    <dbReference type="NCBI Taxonomy" id="28885"/>
    <lineage>
        <taxon>Bacteria</taxon>
        <taxon>Pseudomonadati</taxon>
        <taxon>Pseudomonadota</taxon>
        <taxon>Gammaproteobacteria</taxon>
        <taxon>Thiotrichales</taxon>
        <taxon>Piscirickettsiaceae</taxon>
        <taxon>Hydrogenovibrio</taxon>
    </lineage>
</organism>
<dbReference type="EMBL" id="JMIU01000001">
    <property type="protein sequence ID" value="KDN95282.1"/>
    <property type="molecule type" value="Genomic_DNA"/>
</dbReference>
<feature type="domain" description="TfoX N-terminal" evidence="2">
    <location>
        <begin position="15"/>
        <end position="106"/>
    </location>
</feature>
<keyword evidence="1" id="KW-1133">Transmembrane helix</keyword>
<keyword evidence="1" id="KW-0472">Membrane</keyword>
<gene>
    <name evidence="3" type="ORF">EI16_02965</name>
</gene>
<comment type="caution">
    <text evidence="3">The sequence shown here is derived from an EMBL/GenBank/DDBJ whole genome shotgun (WGS) entry which is preliminary data.</text>
</comment>
<dbReference type="Pfam" id="PF04993">
    <property type="entry name" value="TfoX_N"/>
    <property type="match status" value="1"/>
</dbReference>